<gene>
    <name evidence="1" type="primary">WBGene00276581</name>
</gene>
<evidence type="ECO:0000313" key="1">
    <source>
        <dbReference type="EnsemblMetazoa" id="PPA38212.1"/>
    </source>
</evidence>
<protein>
    <submittedName>
        <fullName evidence="1">Uncharacterized protein</fullName>
    </submittedName>
</protein>
<dbReference type="AlphaFoldDB" id="A0A2A6B4M1"/>
<organism evidence="1 2">
    <name type="scientific">Pristionchus pacificus</name>
    <name type="common">Parasitic nematode worm</name>
    <dbReference type="NCBI Taxonomy" id="54126"/>
    <lineage>
        <taxon>Eukaryota</taxon>
        <taxon>Metazoa</taxon>
        <taxon>Ecdysozoa</taxon>
        <taxon>Nematoda</taxon>
        <taxon>Chromadorea</taxon>
        <taxon>Rhabditida</taxon>
        <taxon>Rhabditina</taxon>
        <taxon>Diplogasteromorpha</taxon>
        <taxon>Diplogasteroidea</taxon>
        <taxon>Neodiplogasteridae</taxon>
        <taxon>Pristionchus</taxon>
    </lineage>
</organism>
<accession>A0A2A6B4M1</accession>
<sequence>MKSFLFLGFYLIIRRLQTISADSLRLKCDAPPYRTFYSDCRCYVAVLEEYCGEQVMVLPALENDVDNRIVKGWCNLTLAFSIRNSSGALIKDPVWVQKSFGGQNSGFKWNQARNYAKWTTCDGPTGQNPRLYTGSQNGKCNKNMASESTGYWTNGESESF</sequence>
<accession>A0A8R1YTQ1</accession>
<keyword evidence="2" id="KW-1185">Reference proteome</keyword>
<reference evidence="1" key="2">
    <citation type="submission" date="2022-06" db="UniProtKB">
        <authorList>
            <consortium name="EnsemblMetazoa"/>
        </authorList>
    </citation>
    <scope>IDENTIFICATION</scope>
    <source>
        <strain evidence="1">PS312</strain>
    </source>
</reference>
<reference evidence="2" key="1">
    <citation type="journal article" date="2008" name="Nat. Genet.">
        <title>The Pristionchus pacificus genome provides a unique perspective on nematode lifestyle and parasitism.</title>
        <authorList>
            <person name="Dieterich C."/>
            <person name="Clifton S.W."/>
            <person name="Schuster L.N."/>
            <person name="Chinwalla A."/>
            <person name="Delehaunty K."/>
            <person name="Dinkelacker I."/>
            <person name="Fulton L."/>
            <person name="Fulton R."/>
            <person name="Godfrey J."/>
            <person name="Minx P."/>
            <person name="Mitreva M."/>
            <person name="Roeseler W."/>
            <person name="Tian H."/>
            <person name="Witte H."/>
            <person name="Yang S.P."/>
            <person name="Wilson R.K."/>
            <person name="Sommer R.J."/>
        </authorList>
    </citation>
    <scope>NUCLEOTIDE SEQUENCE [LARGE SCALE GENOMIC DNA]</scope>
    <source>
        <strain evidence="2">PS312</strain>
    </source>
</reference>
<proteinExistence type="predicted"/>
<dbReference type="Proteomes" id="UP000005239">
    <property type="component" value="Unassembled WGS sequence"/>
</dbReference>
<name>A0A2A6B4M1_PRIPA</name>
<evidence type="ECO:0000313" key="2">
    <source>
        <dbReference type="Proteomes" id="UP000005239"/>
    </source>
</evidence>
<dbReference type="EnsemblMetazoa" id="PPA38212.1">
    <property type="protein sequence ID" value="PPA38212.1"/>
    <property type="gene ID" value="WBGene00276581"/>
</dbReference>